<organism evidence="2 3">
    <name type="scientific">Neisseria lisongii</name>
    <dbReference type="NCBI Taxonomy" id="2912188"/>
    <lineage>
        <taxon>Bacteria</taxon>
        <taxon>Pseudomonadati</taxon>
        <taxon>Pseudomonadota</taxon>
        <taxon>Betaproteobacteria</taxon>
        <taxon>Neisseriales</taxon>
        <taxon>Neisseriaceae</taxon>
        <taxon>Neisseria</taxon>
    </lineage>
</organism>
<accession>A0ABY7RHZ3</accession>
<dbReference type="Proteomes" id="UP001221268">
    <property type="component" value="Chromosome"/>
</dbReference>
<gene>
    <name evidence="2" type="ORF">PJU73_06175</name>
</gene>
<reference evidence="2 3" key="1">
    <citation type="submission" date="2023-01" db="EMBL/GenBank/DDBJ databases">
        <authorList>
            <person name="Yang C."/>
        </authorList>
    </citation>
    <scope>NUCLEOTIDE SEQUENCE [LARGE SCALE GENOMIC DNA]</scope>
    <source>
        <strain evidence="2 3">ZJ106</strain>
    </source>
</reference>
<sequence>MKQIPLLFALLGALAVSDIAAAKLVKIHSYTTTKGSKSRATFYYDSASIRRESLRLANGNIEPIVTVKLMWQYQPAWDQNNDGNKVSKHEQISQYTCRPVDGQYYLRTIQLIDNGTRYRYQADDPNAE</sequence>
<feature type="chain" id="PRO_5046408387" evidence="1">
    <location>
        <begin position="23"/>
        <end position="128"/>
    </location>
</feature>
<keyword evidence="3" id="KW-1185">Reference proteome</keyword>
<dbReference type="RefSeq" id="WP_237091947.1">
    <property type="nucleotide sequence ID" value="NZ_CP116766.1"/>
</dbReference>
<keyword evidence="1" id="KW-0732">Signal</keyword>
<evidence type="ECO:0000313" key="3">
    <source>
        <dbReference type="Proteomes" id="UP001221268"/>
    </source>
</evidence>
<feature type="signal peptide" evidence="1">
    <location>
        <begin position="1"/>
        <end position="22"/>
    </location>
</feature>
<evidence type="ECO:0000313" key="2">
    <source>
        <dbReference type="EMBL" id="WCL70947.1"/>
    </source>
</evidence>
<evidence type="ECO:0000256" key="1">
    <source>
        <dbReference type="SAM" id="SignalP"/>
    </source>
</evidence>
<protein>
    <submittedName>
        <fullName evidence="2">Uncharacterized protein</fullName>
    </submittedName>
</protein>
<proteinExistence type="predicted"/>
<dbReference type="EMBL" id="CP116766">
    <property type="protein sequence ID" value="WCL70947.1"/>
    <property type="molecule type" value="Genomic_DNA"/>
</dbReference>
<name>A0ABY7RHZ3_9NEIS</name>